<dbReference type="AlphaFoldDB" id="A0A0S4M5J0"/>
<keyword evidence="1" id="KW-0175">Coiled coil</keyword>
<evidence type="ECO:0000256" key="1">
    <source>
        <dbReference type="SAM" id="Coils"/>
    </source>
</evidence>
<name>A0A0S4M5J0_9BURK</name>
<reference evidence="3" key="1">
    <citation type="submission" date="2015-11" db="EMBL/GenBank/DDBJ databases">
        <authorList>
            <person name="Seth-Smith H.M.B."/>
        </authorList>
    </citation>
    <scope>NUCLEOTIDE SEQUENCE [LARGE SCALE GENOMIC DNA]</scope>
    <source>
        <strain evidence="3">2013Ark11</strain>
    </source>
</reference>
<gene>
    <name evidence="2" type="ORF">Ark11_1377</name>
</gene>
<evidence type="ECO:0000313" key="3">
    <source>
        <dbReference type="Proteomes" id="UP000198651"/>
    </source>
</evidence>
<protein>
    <submittedName>
        <fullName evidence="2">Putative coiled coil protein</fullName>
    </submittedName>
</protein>
<dbReference type="EMBL" id="LN906597">
    <property type="protein sequence ID" value="CUT18178.1"/>
    <property type="molecule type" value="Genomic_DNA"/>
</dbReference>
<dbReference type="Proteomes" id="UP000198651">
    <property type="component" value="Chromosome I"/>
</dbReference>
<evidence type="ECO:0000313" key="2">
    <source>
        <dbReference type="EMBL" id="CUT18178.1"/>
    </source>
</evidence>
<dbReference type="RefSeq" id="WP_092490625.1">
    <property type="nucleotide sequence ID" value="NZ_LN906597.1"/>
</dbReference>
<accession>A0A0S4M5J0</accession>
<keyword evidence="3" id="KW-1185">Reference proteome</keyword>
<feature type="coiled-coil region" evidence="1">
    <location>
        <begin position="392"/>
        <end position="447"/>
    </location>
</feature>
<dbReference type="OrthoDB" id="9991913at2"/>
<organism evidence="2 3">
    <name type="scientific">Candidatus Ichthyocystis hellenicum</name>
    <dbReference type="NCBI Taxonomy" id="1561003"/>
    <lineage>
        <taxon>Bacteria</taxon>
        <taxon>Pseudomonadati</taxon>
        <taxon>Pseudomonadota</taxon>
        <taxon>Betaproteobacteria</taxon>
        <taxon>Burkholderiales</taxon>
        <taxon>Candidatus Ichthyocystis</taxon>
    </lineage>
</organism>
<sequence>MDISSLATTRTQPDQQGAYNSPCTLAQLSMKSILGIDNNPLSTQPISRISSHEAVEAALIIRGKTKSFSSKYDEPLPKTNSDDNGGKFCSIYGKFYCDDYKVLDNCEGATELQKCTDNIERISSARTNYFLKYLPSDKDNECWSTHPIHKLVNSSNISNFSSNLCKLKDSILSLPELPSPGTDYNPETKSYSSSISYYLDPLYFLSTKCLYSKTSNHHYALMGSLSIYASLVMINLDKSISILENSNHIPGCICRLSIASLLQVKHTALKLKKLIATRQEKEHSSRRIILTKISLEIIIFTKKVSAEIEKLQETIIPLIECCNFLSLEDLLKIFESKVSKTNEYLCKIKPSHLVDDPAISIDKERMETNRSSLEKEMGDISCFLKNKYQLLIPLKKSKIKRLRENIESIKQKIAHVDEETMSKDLHILSLNDSVEKLEEEVKEMEKFICGNFSERYQRKRIIEEKSEGKRSRKMNI</sequence>
<proteinExistence type="predicted"/>